<dbReference type="InterPro" id="IPR036976">
    <property type="entry name" value="RimM_N_sf"/>
</dbReference>
<comment type="subunit">
    <text evidence="5">Binds ribosomal protein uS19.</text>
</comment>
<dbReference type="InterPro" id="IPR011033">
    <property type="entry name" value="PRC_barrel-like_sf"/>
</dbReference>
<reference evidence="8 9" key="1">
    <citation type="journal article" date="2014" name="FEMS Microbiol. Ecol.">
        <title>Sphaerotilus natans encrusted with nanoball-shaped Fe(III) oxide minerals formed by nitrate-reducing mixotrophic Fe(II) oxidation.</title>
        <authorList>
            <person name="Park S."/>
            <person name="Kim D.H."/>
            <person name="Lee J.H."/>
            <person name="Hur H.G."/>
        </authorList>
    </citation>
    <scope>NUCLEOTIDE SEQUENCE [LARGE SCALE GENOMIC DNA]</scope>
    <source>
        <strain evidence="8 9">DSM 6575</strain>
    </source>
</reference>
<keyword evidence="2 5" id="KW-0690">Ribosome biogenesis</keyword>
<dbReference type="HAMAP" id="MF_00014">
    <property type="entry name" value="Ribosome_mat_RimM"/>
    <property type="match status" value="1"/>
</dbReference>
<accession>A0A059KPH1</accession>
<keyword evidence="9" id="KW-1185">Reference proteome</keyword>
<evidence type="ECO:0000259" key="6">
    <source>
        <dbReference type="Pfam" id="PF01782"/>
    </source>
</evidence>
<dbReference type="Pfam" id="PF24986">
    <property type="entry name" value="PRC_RimM"/>
    <property type="match status" value="1"/>
</dbReference>
<keyword evidence="1 5" id="KW-0963">Cytoplasm</keyword>
<evidence type="ECO:0000256" key="4">
    <source>
        <dbReference type="ARBA" id="ARBA00023186"/>
    </source>
</evidence>
<evidence type="ECO:0000256" key="5">
    <source>
        <dbReference type="HAMAP-Rule" id="MF_00014"/>
    </source>
</evidence>
<dbReference type="AlphaFoldDB" id="A0A059KPH1"/>
<comment type="subcellular location">
    <subcellularLocation>
        <location evidence="5">Cytoplasm</location>
    </subcellularLocation>
</comment>
<dbReference type="SUPFAM" id="SSF50447">
    <property type="entry name" value="Translation proteins"/>
    <property type="match status" value="1"/>
</dbReference>
<dbReference type="InterPro" id="IPR056792">
    <property type="entry name" value="PRC_RimM"/>
</dbReference>
<dbReference type="EMBL" id="AZRA01000027">
    <property type="protein sequence ID" value="KDB53336.1"/>
    <property type="molecule type" value="Genomic_DNA"/>
</dbReference>
<proteinExistence type="inferred from homology"/>
<evidence type="ECO:0000256" key="2">
    <source>
        <dbReference type="ARBA" id="ARBA00022517"/>
    </source>
</evidence>
<keyword evidence="3 5" id="KW-0698">rRNA processing</keyword>
<dbReference type="GO" id="GO:0006364">
    <property type="term" value="P:rRNA processing"/>
    <property type="evidence" value="ECO:0007669"/>
    <property type="project" value="UniProtKB-UniRule"/>
</dbReference>
<evidence type="ECO:0000313" key="9">
    <source>
        <dbReference type="Proteomes" id="UP000026714"/>
    </source>
</evidence>
<dbReference type="InterPro" id="IPR009000">
    <property type="entry name" value="Transl_B-barrel_sf"/>
</dbReference>
<feature type="domain" description="RimM N-terminal" evidence="6">
    <location>
        <begin position="19"/>
        <end position="109"/>
    </location>
</feature>
<organism evidence="8 9">
    <name type="scientific">Sphaerotilus natans subsp. natans DSM 6575</name>
    <dbReference type="NCBI Taxonomy" id="1286631"/>
    <lineage>
        <taxon>Bacteria</taxon>
        <taxon>Pseudomonadati</taxon>
        <taxon>Pseudomonadota</taxon>
        <taxon>Betaproteobacteria</taxon>
        <taxon>Burkholderiales</taxon>
        <taxon>Sphaerotilaceae</taxon>
        <taxon>Sphaerotilus</taxon>
    </lineage>
</organism>
<comment type="function">
    <text evidence="5">An accessory protein needed during the final step in the assembly of 30S ribosomal subunit, possibly for assembly of the head region. Essential for efficient processing of 16S rRNA. May be needed both before and after RbfA during the maturation of 16S rRNA. It has affinity for free ribosomal 30S subunits but not for 70S ribosomes.</text>
</comment>
<dbReference type="Pfam" id="PF01782">
    <property type="entry name" value="RimM"/>
    <property type="match status" value="1"/>
</dbReference>
<evidence type="ECO:0000313" key="8">
    <source>
        <dbReference type="EMBL" id="KDB53336.1"/>
    </source>
</evidence>
<keyword evidence="4 5" id="KW-0143">Chaperone</keyword>
<dbReference type="InterPro" id="IPR002676">
    <property type="entry name" value="RimM_N"/>
</dbReference>
<dbReference type="NCBIfam" id="TIGR02273">
    <property type="entry name" value="16S_RimM"/>
    <property type="match status" value="1"/>
</dbReference>
<evidence type="ECO:0000259" key="7">
    <source>
        <dbReference type="Pfam" id="PF24986"/>
    </source>
</evidence>
<evidence type="ECO:0000256" key="3">
    <source>
        <dbReference type="ARBA" id="ARBA00022552"/>
    </source>
</evidence>
<dbReference type="GO" id="GO:0005737">
    <property type="term" value="C:cytoplasm"/>
    <property type="evidence" value="ECO:0007669"/>
    <property type="project" value="UniProtKB-SubCell"/>
</dbReference>
<name>A0A059KPH1_9BURK</name>
<protein>
    <recommendedName>
        <fullName evidence="5">Ribosome maturation factor RimM</fullName>
    </recommendedName>
</protein>
<dbReference type="GO" id="GO:0042274">
    <property type="term" value="P:ribosomal small subunit biogenesis"/>
    <property type="evidence" value="ECO:0007669"/>
    <property type="project" value="UniProtKB-UniRule"/>
</dbReference>
<dbReference type="Proteomes" id="UP000026714">
    <property type="component" value="Unassembled WGS sequence"/>
</dbReference>
<comment type="domain">
    <text evidence="5">The PRC barrel domain binds ribosomal protein uS19.</text>
</comment>
<dbReference type="GO" id="GO:0005840">
    <property type="term" value="C:ribosome"/>
    <property type="evidence" value="ECO:0007669"/>
    <property type="project" value="InterPro"/>
</dbReference>
<dbReference type="PANTHER" id="PTHR33692">
    <property type="entry name" value="RIBOSOME MATURATION FACTOR RIMM"/>
    <property type="match status" value="1"/>
</dbReference>
<sequence length="197" mass="21764">MNTLPHDDDVAWPDDAVEVARVQDAWGIKGWLRVQPHAADPQALFSSRRWFLQPPAGKPRPKDAPSLPRQLHVTLVKEHGDGIVASVREVADRNGAEALKGARIFVSRQSFPSTDDGEYYWVDLIGLEVVNREGEPLGTVAEMIDTGPHCVMRLEQASTDAAGKARTVERMIPFVAAYIDGVDLPGRRITADWGLDY</sequence>
<dbReference type="GO" id="GO:0043022">
    <property type="term" value="F:ribosome binding"/>
    <property type="evidence" value="ECO:0007669"/>
    <property type="project" value="InterPro"/>
</dbReference>
<dbReference type="SUPFAM" id="SSF50346">
    <property type="entry name" value="PRC-barrel domain"/>
    <property type="match status" value="1"/>
</dbReference>
<dbReference type="STRING" id="34103.SAMN05421778_101120"/>
<gene>
    <name evidence="5" type="primary">rimM</name>
    <name evidence="8" type="ORF">X805_11720</name>
</gene>
<dbReference type="Gene3D" id="2.40.30.60">
    <property type="entry name" value="RimM"/>
    <property type="match status" value="1"/>
</dbReference>
<dbReference type="Gene3D" id="2.30.30.240">
    <property type="entry name" value="PRC-barrel domain"/>
    <property type="match status" value="1"/>
</dbReference>
<feature type="domain" description="Ribosome maturation factor RimM PRC barrel" evidence="7">
    <location>
        <begin position="121"/>
        <end position="193"/>
    </location>
</feature>
<evidence type="ECO:0000256" key="1">
    <source>
        <dbReference type="ARBA" id="ARBA00022490"/>
    </source>
</evidence>
<dbReference type="RefSeq" id="WP_037479327.1">
    <property type="nucleotide sequence ID" value="NZ_AZRA01000027.1"/>
</dbReference>
<dbReference type="PATRIC" id="fig|1286631.3.peg.1160"/>
<dbReference type="InterPro" id="IPR011961">
    <property type="entry name" value="RimM"/>
</dbReference>
<comment type="similarity">
    <text evidence="5">Belongs to the RimM family.</text>
</comment>
<comment type="caution">
    <text evidence="8">The sequence shown here is derived from an EMBL/GenBank/DDBJ whole genome shotgun (WGS) entry which is preliminary data.</text>
</comment>
<dbReference type="PANTHER" id="PTHR33692:SF1">
    <property type="entry name" value="RIBOSOME MATURATION FACTOR RIMM"/>
    <property type="match status" value="1"/>
</dbReference>
<dbReference type="eggNOG" id="COG0806">
    <property type="taxonomic scope" value="Bacteria"/>
</dbReference>